<dbReference type="Pfam" id="PF02937">
    <property type="entry name" value="COX6C"/>
    <property type="match status" value="1"/>
</dbReference>
<reference evidence="9" key="2">
    <citation type="journal article" date="2007" name="PLoS Biol.">
        <title>Survey sequencing and comparative analysis of the elephant shark (Callorhinchus milii) genome.</title>
        <authorList>
            <person name="Venkatesh B."/>
            <person name="Kirkness E.F."/>
            <person name="Loh Y.H."/>
            <person name="Halpern A.L."/>
            <person name="Lee A.P."/>
            <person name="Johnson J."/>
            <person name="Dandona N."/>
            <person name="Viswanathan L.D."/>
            <person name="Tay A."/>
            <person name="Venter J.C."/>
            <person name="Strausberg R.L."/>
            <person name="Brenner S."/>
        </authorList>
    </citation>
    <scope>NUCLEOTIDE SEQUENCE [LARGE SCALE GENOMIC DNA]</scope>
</reference>
<evidence type="ECO:0000256" key="6">
    <source>
        <dbReference type="ARBA" id="ARBA00023136"/>
    </source>
</evidence>
<dbReference type="SUPFAM" id="SSF81415">
    <property type="entry name" value="Mitochondrial cytochrome c oxidase subunit VIc"/>
    <property type="match status" value="1"/>
</dbReference>
<evidence type="ECO:0000256" key="2">
    <source>
        <dbReference type="ARBA" id="ARBA00022692"/>
    </source>
</evidence>
<evidence type="ECO:0000256" key="1">
    <source>
        <dbReference type="ARBA" id="ARBA00004273"/>
    </source>
</evidence>
<feature type="signal peptide" evidence="7">
    <location>
        <begin position="1"/>
        <end position="21"/>
    </location>
</feature>
<dbReference type="GO" id="GO:0005743">
    <property type="term" value="C:mitochondrial inner membrane"/>
    <property type="evidence" value="ECO:0007669"/>
    <property type="project" value="UniProtKB-SubCell"/>
</dbReference>
<reference evidence="9" key="1">
    <citation type="journal article" date="2006" name="Science">
        <title>Ancient noncoding elements conserved in the human genome.</title>
        <authorList>
            <person name="Venkatesh B."/>
            <person name="Kirkness E.F."/>
            <person name="Loh Y.H."/>
            <person name="Halpern A.L."/>
            <person name="Lee A.P."/>
            <person name="Johnson J."/>
            <person name="Dandona N."/>
            <person name="Viswanathan L.D."/>
            <person name="Tay A."/>
            <person name="Venter J.C."/>
            <person name="Strausberg R.L."/>
            <person name="Brenner S."/>
        </authorList>
    </citation>
    <scope>NUCLEOTIDE SEQUENCE [LARGE SCALE GENOMIC DNA]</scope>
</reference>
<reference evidence="9" key="3">
    <citation type="journal article" date="2014" name="Nature">
        <title>Elephant shark genome provides unique insights into gnathostome evolution.</title>
        <authorList>
            <consortium name="International Elephant Shark Genome Sequencing Consortium"/>
            <person name="Venkatesh B."/>
            <person name="Lee A.P."/>
            <person name="Ravi V."/>
            <person name="Maurya A.K."/>
            <person name="Lian M.M."/>
            <person name="Swann J.B."/>
            <person name="Ohta Y."/>
            <person name="Flajnik M.F."/>
            <person name="Sutoh Y."/>
            <person name="Kasahara M."/>
            <person name="Hoon S."/>
            <person name="Gangu V."/>
            <person name="Roy S.W."/>
            <person name="Irimia M."/>
            <person name="Korzh V."/>
            <person name="Kondrychyn I."/>
            <person name="Lim Z.W."/>
            <person name="Tay B.H."/>
            <person name="Tohari S."/>
            <person name="Kong K.W."/>
            <person name="Ho S."/>
            <person name="Lorente-Galdos B."/>
            <person name="Quilez J."/>
            <person name="Marques-Bonet T."/>
            <person name="Raney B.J."/>
            <person name="Ingham P.W."/>
            <person name="Tay A."/>
            <person name="Hillier L.W."/>
            <person name="Minx P."/>
            <person name="Boehm T."/>
            <person name="Wilson R.K."/>
            <person name="Brenner S."/>
            <person name="Warren W.C."/>
        </authorList>
    </citation>
    <scope>NUCLEOTIDE SEQUENCE [LARGE SCALE GENOMIC DNA]</scope>
</reference>
<dbReference type="InterPro" id="IPR034884">
    <property type="entry name" value="Cytochrome_c_oxidase_VIc/VIIs"/>
</dbReference>
<dbReference type="Ensembl" id="ENSCMIT00000024234.1">
    <property type="protein sequence ID" value="ENSCMIP00000023831.1"/>
    <property type="gene ID" value="ENSCMIG00000010619.1"/>
</dbReference>
<keyword evidence="9" id="KW-1185">Reference proteome</keyword>
<protein>
    <submittedName>
        <fullName evidence="8">Uncharacterized protein</fullName>
    </submittedName>
</protein>
<reference evidence="8" key="4">
    <citation type="submission" date="2025-08" db="UniProtKB">
        <authorList>
            <consortium name="Ensembl"/>
        </authorList>
    </citation>
    <scope>IDENTIFICATION</scope>
</reference>
<dbReference type="Proteomes" id="UP000314986">
    <property type="component" value="Unassembled WGS sequence"/>
</dbReference>
<accession>A0A4W3I8L8</accession>
<evidence type="ECO:0000256" key="4">
    <source>
        <dbReference type="ARBA" id="ARBA00022989"/>
    </source>
</evidence>
<keyword evidence="5" id="KW-0496">Mitochondrion</keyword>
<feature type="chain" id="PRO_5021423463" evidence="7">
    <location>
        <begin position="22"/>
        <end position="75"/>
    </location>
</feature>
<dbReference type="InterPro" id="IPR037169">
    <property type="entry name" value="Cytochrome_c_oxidase_VIc_sf"/>
</dbReference>
<keyword evidence="7" id="KW-0732">Signal</keyword>
<keyword evidence="3" id="KW-0999">Mitochondrion inner membrane</keyword>
<sequence>MNRICLPDCLASVVSFSVAFALSIETDAPFEFMETEPRKMACANFYKYHAPKHLEAMSIACDCERVRPKGKSKID</sequence>
<dbReference type="AlphaFoldDB" id="A0A4W3I8L8"/>
<reference evidence="8" key="5">
    <citation type="submission" date="2025-09" db="UniProtKB">
        <authorList>
            <consortium name="Ensembl"/>
        </authorList>
    </citation>
    <scope>IDENTIFICATION</scope>
</reference>
<evidence type="ECO:0000256" key="5">
    <source>
        <dbReference type="ARBA" id="ARBA00023128"/>
    </source>
</evidence>
<evidence type="ECO:0000256" key="3">
    <source>
        <dbReference type="ARBA" id="ARBA00022792"/>
    </source>
</evidence>
<organism evidence="8 9">
    <name type="scientific">Callorhinchus milii</name>
    <name type="common">Ghost shark</name>
    <dbReference type="NCBI Taxonomy" id="7868"/>
    <lineage>
        <taxon>Eukaryota</taxon>
        <taxon>Metazoa</taxon>
        <taxon>Chordata</taxon>
        <taxon>Craniata</taxon>
        <taxon>Vertebrata</taxon>
        <taxon>Chondrichthyes</taxon>
        <taxon>Holocephali</taxon>
        <taxon>Chimaeriformes</taxon>
        <taxon>Callorhinchidae</taxon>
        <taxon>Callorhinchus</taxon>
    </lineage>
</organism>
<dbReference type="InParanoid" id="A0A4W3I8L8"/>
<evidence type="ECO:0000313" key="8">
    <source>
        <dbReference type="Ensembl" id="ENSCMIP00000023831.1"/>
    </source>
</evidence>
<evidence type="ECO:0000256" key="7">
    <source>
        <dbReference type="SAM" id="SignalP"/>
    </source>
</evidence>
<keyword evidence="2" id="KW-0812">Transmembrane</keyword>
<evidence type="ECO:0000313" key="9">
    <source>
        <dbReference type="Proteomes" id="UP000314986"/>
    </source>
</evidence>
<keyword evidence="4" id="KW-1133">Transmembrane helix</keyword>
<comment type="subcellular location">
    <subcellularLocation>
        <location evidence="1">Mitochondrion inner membrane</location>
    </subcellularLocation>
</comment>
<name>A0A4W3I8L8_CALMI</name>
<proteinExistence type="predicted"/>
<keyword evidence="6" id="KW-0472">Membrane</keyword>